<dbReference type="Gene3D" id="3.10.120.10">
    <property type="entry name" value="Cytochrome b5-like heme/steroid binding domain"/>
    <property type="match status" value="1"/>
</dbReference>
<dbReference type="InterPro" id="IPR050577">
    <property type="entry name" value="MAPR/NEUFC/NENF-like"/>
</dbReference>
<dbReference type="GO" id="GO:0016020">
    <property type="term" value="C:membrane"/>
    <property type="evidence" value="ECO:0007669"/>
    <property type="project" value="TreeGrafter"/>
</dbReference>
<name>A0AAN9VKY8_9ORTH</name>
<accession>A0AAN9VKY8</accession>
<organism evidence="3 4">
    <name type="scientific">Gryllus longicercus</name>
    <dbReference type="NCBI Taxonomy" id="2509291"/>
    <lineage>
        <taxon>Eukaryota</taxon>
        <taxon>Metazoa</taxon>
        <taxon>Ecdysozoa</taxon>
        <taxon>Arthropoda</taxon>
        <taxon>Hexapoda</taxon>
        <taxon>Insecta</taxon>
        <taxon>Pterygota</taxon>
        <taxon>Neoptera</taxon>
        <taxon>Polyneoptera</taxon>
        <taxon>Orthoptera</taxon>
        <taxon>Ensifera</taxon>
        <taxon>Gryllidea</taxon>
        <taxon>Grylloidea</taxon>
        <taxon>Gryllidae</taxon>
        <taxon>Gryllinae</taxon>
        <taxon>Gryllus</taxon>
    </lineage>
</organism>
<dbReference type="InterPro" id="IPR036400">
    <property type="entry name" value="Cyt_B5-like_heme/steroid_sf"/>
</dbReference>
<evidence type="ECO:0000256" key="1">
    <source>
        <dbReference type="ARBA" id="ARBA00038357"/>
    </source>
</evidence>
<proteinExistence type="inferred from homology"/>
<feature type="domain" description="Cytochrome b5 heme-binding" evidence="2">
    <location>
        <begin position="63"/>
        <end position="157"/>
    </location>
</feature>
<evidence type="ECO:0000259" key="2">
    <source>
        <dbReference type="SMART" id="SM01117"/>
    </source>
</evidence>
<keyword evidence="4" id="KW-1185">Reference proteome</keyword>
<reference evidence="3 4" key="1">
    <citation type="submission" date="2024-03" db="EMBL/GenBank/DDBJ databases">
        <title>The genome assembly and annotation of the cricket Gryllus longicercus Weissman &amp; Gray.</title>
        <authorList>
            <person name="Szrajer S."/>
            <person name="Gray D."/>
            <person name="Ylla G."/>
        </authorList>
    </citation>
    <scope>NUCLEOTIDE SEQUENCE [LARGE SCALE GENOMIC DNA]</scope>
    <source>
        <strain evidence="3">DAG 2021-001</strain>
        <tissue evidence="3">Whole body minus gut</tissue>
    </source>
</reference>
<dbReference type="PANTHER" id="PTHR10281:SF4">
    <property type="entry name" value="NEUFERRICIN"/>
    <property type="match status" value="1"/>
</dbReference>
<dbReference type="Proteomes" id="UP001378592">
    <property type="component" value="Unassembled WGS sequence"/>
</dbReference>
<dbReference type="GO" id="GO:0012505">
    <property type="term" value="C:endomembrane system"/>
    <property type="evidence" value="ECO:0007669"/>
    <property type="project" value="TreeGrafter"/>
</dbReference>
<dbReference type="InterPro" id="IPR001199">
    <property type="entry name" value="Cyt_B5-like_heme/steroid-bd"/>
</dbReference>
<comment type="similarity">
    <text evidence="1">Belongs to the cytochrome b5 family. MAPR subfamily.</text>
</comment>
<dbReference type="PANTHER" id="PTHR10281">
    <property type="entry name" value="MEMBRANE-ASSOCIATED PROGESTERONE RECEPTOR COMPONENT-RELATED"/>
    <property type="match status" value="1"/>
</dbReference>
<dbReference type="AlphaFoldDB" id="A0AAN9VKY8"/>
<evidence type="ECO:0000313" key="4">
    <source>
        <dbReference type="Proteomes" id="UP001378592"/>
    </source>
</evidence>
<protein>
    <recommendedName>
        <fullName evidence="2">Cytochrome b5 heme-binding domain-containing protein</fullName>
    </recommendedName>
</protein>
<evidence type="ECO:0000313" key="3">
    <source>
        <dbReference type="EMBL" id="KAK7863810.1"/>
    </source>
</evidence>
<dbReference type="EMBL" id="JAZDUA010000218">
    <property type="protein sequence ID" value="KAK7863810.1"/>
    <property type="molecule type" value="Genomic_DNA"/>
</dbReference>
<gene>
    <name evidence="3" type="ORF">R5R35_003301</name>
</gene>
<dbReference type="Pfam" id="PF00173">
    <property type="entry name" value="Cyt-b5"/>
    <property type="match status" value="1"/>
</dbReference>
<dbReference type="SMART" id="SM01117">
    <property type="entry name" value="Cyt-b5"/>
    <property type="match status" value="1"/>
</dbReference>
<sequence>MIKYLSAIVVVLFAIYFYGYPLSVVQIAIKYIPFLDNNVQSIQESRIPPEDVSDKSTSKQTLFTEETLKKYINKKTGLYLAILGEVYDVTKGEKHYGPGGSYHFFTGRDASRAFVTGDFSEHGLNDDVLDLEPQDIKSLFKWVSVYKKQYKFKGKLIGRYYDSQGNPTGYRYKVENKLKLAEGDEIAKNKEKLRMPPCNTEWNVDQGSRVWCSKMSGGIQRDWVGVPRMLYTPGSDSYRCACINLDDAPNQQSGNLKEYPDCNPKSTSCYIQQ</sequence>
<comment type="caution">
    <text evidence="3">The sequence shown here is derived from an EMBL/GenBank/DDBJ whole genome shotgun (WGS) entry which is preliminary data.</text>
</comment>
<dbReference type="SUPFAM" id="SSF55856">
    <property type="entry name" value="Cytochrome b5-like heme/steroid binding domain"/>
    <property type="match status" value="1"/>
</dbReference>